<proteinExistence type="predicted"/>
<sequence length="149" mass="16798">MTRREAARQTRQQDVLVSLGFTIGESDALRRISLTLHRWAEHTCNGIIERDETRQNRPFWSNPNTGRHFVAPVADRERGALRRLAAIFTARVARESHADGTRSGAWLQPALSFYVQGDPRGAMLYVLRPGDVPEGADVDSYYSRGVAIY</sequence>
<reference evidence="1" key="1">
    <citation type="submission" date="2020-04" db="EMBL/GenBank/DDBJ databases">
        <authorList>
            <person name="Chiriac C."/>
            <person name="Salcher M."/>
            <person name="Ghai R."/>
            <person name="Kavagutti S V."/>
        </authorList>
    </citation>
    <scope>NUCLEOTIDE SEQUENCE</scope>
</reference>
<evidence type="ECO:0000313" key="3">
    <source>
        <dbReference type="EMBL" id="CAB4187932.1"/>
    </source>
</evidence>
<organism evidence="1">
    <name type="scientific">uncultured Caudovirales phage</name>
    <dbReference type="NCBI Taxonomy" id="2100421"/>
    <lineage>
        <taxon>Viruses</taxon>
        <taxon>Duplodnaviria</taxon>
        <taxon>Heunggongvirae</taxon>
        <taxon>Uroviricota</taxon>
        <taxon>Caudoviricetes</taxon>
        <taxon>Peduoviridae</taxon>
        <taxon>Maltschvirus</taxon>
        <taxon>Maltschvirus maltsch</taxon>
    </lineage>
</organism>
<dbReference type="EMBL" id="LR796968">
    <property type="protein sequence ID" value="CAB4178524.1"/>
    <property type="molecule type" value="Genomic_DNA"/>
</dbReference>
<name>A0A6J5MMD9_9CAUD</name>
<dbReference type="EMBL" id="LR796490">
    <property type="protein sequence ID" value="CAB4147492.1"/>
    <property type="molecule type" value="Genomic_DNA"/>
</dbReference>
<gene>
    <name evidence="2" type="ORF">UFOVP1017_31</name>
    <name evidence="3" type="ORF">UFOVP1168_31</name>
    <name evidence="4" type="ORF">UFOVP1617_22</name>
    <name evidence="1" type="ORF">UFOVP511_31</name>
</gene>
<protein>
    <submittedName>
        <fullName evidence="1">Uncharacterized protein</fullName>
    </submittedName>
</protein>
<evidence type="ECO:0000313" key="1">
    <source>
        <dbReference type="EMBL" id="CAB4147492.1"/>
    </source>
</evidence>
<dbReference type="EMBL" id="LR797116">
    <property type="protein sequence ID" value="CAB4187932.1"/>
    <property type="molecule type" value="Genomic_DNA"/>
</dbReference>
<evidence type="ECO:0000313" key="4">
    <source>
        <dbReference type="EMBL" id="CAB4219587.1"/>
    </source>
</evidence>
<accession>A0A6J5MMD9</accession>
<dbReference type="EMBL" id="LR797483">
    <property type="protein sequence ID" value="CAB4219587.1"/>
    <property type="molecule type" value="Genomic_DNA"/>
</dbReference>
<evidence type="ECO:0000313" key="2">
    <source>
        <dbReference type="EMBL" id="CAB4178524.1"/>
    </source>
</evidence>